<evidence type="ECO:0000256" key="1">
    <source>
        <dbReference type="SAM" id="Phobius"/>
    </source>
</evidence>
<organism evidence="2 3">
    <name type="scientific">Phyllostomus discolor</name>
    <name type="common">pale spear-nosed bat</name>
    <dbReference type="NCBI Taxonomy" id="89673"/>
    <lineage>
        <taxon>Eukaryota</taxon>
        <taxon>Metazoa</taxon>
        <taxon>Chordata</taxon>
        <taxon>Craniata</taxon>
        <taxon>Vertebrata</taxon>
        <taxon>Euteleostomi</taxon>
        <taxon>Mammalia</taxon>
        <taxon>Eutheria</taxon>
        <taxon>Laurasiatheria</taxon>
        <taxon>Chiroptera</taxon>
        <taxon>Yangochiroptera</taxon>
        <taxon>Phyllostomidae</taxon>
        <taxon>Phyllostominae</taxon>
        <taxon>Phyllostomus</taxon>
    </lineage>
</organism>
<name>A0A834BIQ6_9CHIR</name>
<dbReference type="Proteomes" id="UP000664940">
    <property type="component" value="Unassembled WGS sequence"/>
</dbReference>
<accession>A0A834BIQ6</accession>
<sequence>MRLWSSVKSCCGVILSPLVSRWPTSLRALSEQPLSAQGETRRETTCGACMEVPVIRVLSPRVGLVVKFLCCEESYTLIPCLLTSRPLGQMAVRNLGLAVAITSDFLSALLCSLFAFSLVLTLMWRVGGVLGRNNV</sequence>
<gene>
    <name evidence="2" type="ORF">HJG60_007973</name>
</gene>
<keyword evidence="1" id="KW-0472">Membrane</keyword>
<reference evidence="2 3" key="1">
    <citation type="journal article" date="2020" name="Nature">
        <title>Six reference-quality genomes reveal evolution of bat adaptations.</title>
        <authorList>
            <person name="Jebb D."/>
            <person name="Huang Z."/>
            <person name="Pippel M."/>
            <person name="Hughes G.M."/>
            <person name="Lavrichenko K."/>
            <person name="Devanna P."/>
            <person name="Winkler S."/>
            <person name="Jermiin L.S."/>
            <person name="Skirmuntt E.C."/>
            <person name="Katzourakis A."/>
            <person name="Burkitt-Gray L."/>
            <person name="Ray D.A."/>
            <person name="Sullivan K.A.M."/>
            <person name="Roscito J.G."/>
            <person name="Kirilenko B.M."/>
            <person name="Davalos L.M."/>
            <person name="Corthals A.P."/>
            <person name="Power M.L."/>
            <person name="Jones G."/>
            <person name="Ransome R.D."/>
            <person name="Dechmann D.K.N."/>
            <person name="Locatelli A.G."/>
            <person name="Puechmaille S.J."/>
            <person name="Fedrigo O."/>
            <person name="Jarvis E.D."/>
            <person name="Hiller M."/>
            <person name="Vernes S.C."/>
            <person name="Myers E.W."/>
            <person name="Teeling E.C."/>
        </authorList>
    </citation>
    <scope>NUCLEOTIDE SEQUENCE [LARGE SCALE GENOMIC DNA]</scope>
    <source>
        <strain evidence="2">Bat1K_MPI-CBG_1</strain>
    </source>
</reference>
<feature type="transmembrane region" description="Helical" evidence="1">
    <location>
        <begin position="105"/>
        <end position="124"/>
    </location>
</feature>
<evidence type="ECO:0000313" key="2">
    <source>
        <dbReference type="EMBL" id="KAF6131072.1"/>
    </source>
</evidence>
<proteinExistence type="predicted"/>
<dbReference type="EMBL" id="JABVXQ010000001">
    <property type="protein sequence ID" value="KAF6131072.1"/>
    <property type="molecule type" value="Genomic_DNA"/>
</dbReference>
<evidence type="ECO:0000313" key="3">
    <source>
        <dbReference type="Proteomes" id="UP000664940"/>
    </source>
</evidence>
<keyword evidence="1" id="KW-1133">Transmembrane helix</keyword>
<protein>
    <submittedName>
        <fullName evidence="2">Uncharacterized protein</fullName>
    </submittedName>
</protein>
<comment type="caution">
    <text evidence="2">The sequence shown here is derived from an EMBL/GenBank/DDBJ whole genome shotgun (WGS) entry which is preliminary data.</text>
</comment>
<dbReference type="AlphaFoldDB" id="A0A834BIQ6"/>
<keyword evidence="1" id="KW-0812">Transmembrane</keyword>